<dbReference type="RefSeq" id="WP_167371617.1">
    <property type="nucleotide sequence ID" value="NZ_FNXB01000051.1"/>
</dbReference>
<reference evidence="3" key="2">
    <citation type="submission" date="2016-10" db="EMBL/GenBank/DDBJ databases">
        <authorList>
            <person name="Wibberg D."/>
        </authorList>
    </citation>
    <scope>NUCLEOTIDE SEQUENCE [LARGE SCALE GENOMIC DNA]</scope>
</reference>
<reference evidence="1" key="3">
    <citation type="submission" date="2016-10" db="EMBL/GenBank/DDBJ databases">
        <authorList>
            <person name="de Groot N.N."/>
        </authorList>
    </citation>
    <scope>NUCLEOTIDE SEQUENCE [LARGE SCALE GENOMIC DNA]</scope>
    <source>
        <strain evidence="1">CCBAU85039</strain>
    </source>
</reference>
<dbReference type="EMBL" id="FOCV01000040">
    <property type="protein sequence ID" value="SEP12097.1"/>
    <property type="molecule type" value="Genomic_DNA"/>
</dbReference>
<protein>
    <submittedName>
        <fullName evidence="1">Uncharacterized protein</fullName>
    </submittedName>
</protein>
<dbReference type="Proteomes" id="UP000198939">
    <property type="component" value="Unassembled WGS sequence"/>
</dbReference>
<organism evidence="1 3">
    <name type="scientific">Rhizobium tibeticum</name>
    <dbReference type="NCBI Taxonomy" id="501024"/>
    <lineage>
        <taxon>Bacteria</taxon>
        <taxon>Pseudomonadati</taxon>
        <taxon>Pseudomonadota</taxon>
        <taxon>Alphaproteobacteria</taxon>
        <taxon>Hyphomicrobiales</taxon>
        <taxon>Rhizobiaceae</taxon>
        <taxon>Rhizobium/Agrobacterium group</taxon>
        <taxon>Rhizobium</taxon>
    </lineage>
</organism>
<evidence type="ECO:0000313" key="1">
    <source>
        <dbReference type="EMBL" id="SEI18507.1"/>
    </source>
</evidence>
<evidence type="ECO:0000313" key="2">
    <source>
        <dbReference type="EMBL" id="SEP12097.1"/>
    </source>
</evidence>
<evidence type="ECO:0000313" key="4">
    <source>
        <dbReference type="Proteomes" id="UP000198939"/>
    </source>
</evidence>
<evidence type="ECO:0000313" key="3">
    <source>
        <dbReference type="Proteomes" id="UP000183063"/>
    </source>
</evidence>
<dbReference type="Proteomes" id="UP000183063">
    <property type="component" value="Unassembled WGS sequence"/>
</dbReference>
<name>A0A1H8VA09_9HYPH</name>
<accession>A0A1H8VA09</accession>
<dbReference type="AlphaFoldDB" id="A0A1H8VA09"/>
<proteinExistence type="predicted"/>
<dbReference type="EMBL" id="FNXB01000051">
    <property type="protein sequence ID" value="SEI18507.1"/>
    <property type="molecule type" value="Genomic_DNA"/>
</dbReference>
<sequence>MASKDAQDPHVRIHPKNQVDDDQLGEIKLPVALLAAWKEAGIEPVAKTSV</sequence>
<keyword evidence="4" id="KW-1185">Reference proteome</keyword>
<gene>
    <name evidence="1" type="ORF">RTCCBAU85039_5914</name>
    <name evidence="2" type="ORF">SAMN05216228_104039</name>
</gene>
<reference evidence="2 4" key="1">
    <citation type="submission" date="2016-10" db="EMBL/GenBank/DDBJ databases">
        <authorList>
            <person name="Varghese N."/>
            <person name="Submissions S."/>
        </authorList>
    </citation>
    <scope>NUCLEOTIDE SEQUENCE [LARGE SCALE GENOMIC DNA]</scope>
    <source>
        <strain evidence="2 4">CGMCC 1.7071</strain>
    </source>
</reference>